<dbReference type="RefSeq" id="WP_151554051.1">
    <property type="nucleotide sequence ID" value="NZ_CP086251.1"/>
</dbReference>
<accession>A0A5N7IUE7</accession>
<gene>
    <name evidence="1" type="ORF">E4V82_21020</name>
</gene>
<dbReference type="Proteomes" id="UP000342249">
    <property type="component" value="Unassembled WGS sequence"/>
</dbReference>
<evidence type="ECO:0000313" key="1">
    <source>
        <dbReference type="EMBL" id="MPQ64563.1"/>
    </source>
</evidence>
<dbReference type="AlphaFoldDB" id="A0A5N7IUE7"/>
<organism evidence="1 2">
    <name type="scientific">Clostridium estertheticum</name>
    <dbReference type="NCBI Taxonomy" id="238834"/>
    <lineage>
        <taxon>Bacteria</taxon>
        <taxon>Bacillati</taxon>
        <taxon>Bacillota</taxon>
        <taxon>Clostridia</taxon>
        <taxon>Eubacteriales</taxon>
        <taxon>Clostridiaceae</taxon>
        <taxon>Clostridium</taxon>
    </lineage>
</organism>
<sequence length="72" mass="7864">MRQLSEGELLSLTSLLTMEKDGLAVAKVMKNLISDEELQKQAETGVLAMEGRIKGVQQFINENQVTITGGTK</sequence>
<reference evidence="1 2" key="1">
    <citation type="journal article" date="2019" name="Lett. Appl. Microbiol.">
        <title>A case of 'blown pack' spoilage of vacuum-packaged pork likely associated with Clostridium estertheticum in Canada.</title>
        <authorList>
            <person name="Zhang P."/>
            <person name="Ward P."/>
            <person name="McMullen L.M."/>
            <person name="Yang X."/>
        </authorList>
    </citation>
    <scope>NUCLEOTIDE SEQUENCE [LARGE SCALE GENOMIC DNA]</scope>
    <source>
        <strain evidence="1 2">MA19</strain>
    </source>
</reference>
<proteinExistence type="predicted"/>
<protein>
    <submittedName>
        <fullName evidence="1">Uncharacterized protein</fullName>
    </submittedName>
</protein>
<evidence type="ECO:0000313" key="2">
    <source>
        <dbReference type="Proteomes" id="UP000342249"/>
    </source>
</evidence>
<comment type="caution">
    <text evidence="1">The sequence shown here is derived from an EMBL/GenBank/DDBJ whole genome shotgun (WGS) entry which is preliminary data.</text>
</comment>
<name>A0A5N7IUE7_9CLOT</name>
<dbReference type="EMBL" id="SPSF01000052">
    <property type="protein sequence ID" value="MPQ64563.1"/>
    <property type="molecule type" value="Genomic_DNA"/>
</dbReference>